<gene>
    <name evidence="2" type="primary">pphA</name>
    <name evidence="2" type="ORF">V7x_28140</name>
</gene>
<evidence type="ECO:0000313" key="3">
    <source>
        <dbReference type="Proteomes" id="UP000316476"/>
    </source>
</evidence>
<dbReference type="Proteomes" id="UP000316476">
    <property type="component" value="Unassembled WGS sequence"/>
</dbReference>
<dbReference type="GO" id="GO:0005737">
    <property type="term" value="C:cytoplasm"/>
    <property type="evidence" value="ECO:0007669"/>
    <property type="project" value="TreeGrafter"/>
</dbReference>
<dbReference type="GO" id="GO:0110154">
    <property type="term" value="P:RNA decapping"/>
    <property type="evidence" value="ECO:0007669"/>
    <property type="project" value="TreeGrafter"/>
</dbReference>
<keyword evidence="2" id="KW-0378">Hydrolase</keyword>
<dbReference type="PANTHER" id="PTHR42850">
    <property type="entry name" value="METALLOPHOSPHOESTERASE"/>
    <property type="match status" value="1"/>
</dbReference>
<reference evidence="2 3" key="1">
    <citation type="submission" date="2019-02" db="EMBL/GenBank/DDBJ databases">
        <title>Deep-cultivation of Planctomycetes and their phenomic and genomic characterization uncovers novel biology.</title>
        <authorList>
            <person name="Wiegand S."/>
            <person name="Jogler M."/>
            <person name="Boedeker C."/>
            <person name="Pinto D."/>
            <person name="Vollmers J."/>
            <person name="Rivas-Marin E."/>
            <person name="Kohn T."/>
            <person name="Peeters S.H."/>
            <person name="Heuer A."/>
            <person name="Rast P."/>
            <person name="Oberbeckmann S."/>
            <person name="Bunk B."/>
            <person name="Jeske O."/>
            <person name="Meyerdierks A."/>
            <person name="Storesund J.E."/>
            <person name="Kallscheuer N."/>
            <person name="Luecker S."/>
            <person name="Lage O.M."/>
            <person name="Pohl T."/>
            <person name="Merkel B.J."/>
            <person name="Hornburger P."/>
            <person name="Mueller R.-W."/>
            <person name="Bruemmer F."/>
            <person name="Labrenz M."/>
            <person name="Spormann A.M."/>
            <person name="Op Den Camp H."/>
            <person name="Overmann J."/>
            <person name="Amann R."/>
            <person name="Jetten M.S.M."/>
            <person name="Mascher T."/>
            <person name="Medema M.H."/>
            <person name="Devos D.P."/>
            <person name="Kaster A.-K."/>
            <person name="Ovreas L."/>
            <person name="Rohde M."/>
            <person name="Galperin M.Y."/>
            <person name="Jogler C."/>
        </authorList>
    </citation>
    <scope>NUCLEOTIDE SEQUENCE [LARGE SCALE GENOMIC DNA]</scope>
    <source>
        <strain evidence="2 3">V7</strain>
    </source>
</reference>
<protein>
    <submittedName>
        <fullName evidence="2">Serine/threonine-protein phosphatase 1</fullName>
        <ecNumber evidence="2">3.1.3.16</ecNumber>
    </submittedName>
</protein>
<dbReference type="AlphaFoldDB" id="A0A5C6FXN4"/>
<accession>A0A5C6FXN4</accession>
<dbReference type="CDD" id="cd00144">
    <property type="entry name" value="MPP_PPP_family"/>
    <property type="match status" value="1"/>
</dbReference>
<dbReference type="PANTHER" id="PTHR42850:SF4">
    <property type="entry name" value="ZINC-DEPENDENT ENDOPOLYPHOSPHATASE"/>
    <property type="match status" value="1"/>
</dbReference>
<comment type="caution">
    <text evidence="2">The sequence shown here is derived from an EMBL/GenBank/DDBJ whole genome shotgun (WGS) entry which is preliminary data.</text>
</comment>
<dbReference type="GO" id="GO:0004722">
    <property type="term" value="F:protein serine/threonine phosphatase activity"/>
    <property type="evidence" value="ECO:0007669"/>
    <property type="project" value="UniProtKB-EC"/>
</dbReference>
<dbReference type="SUPFAM" id="SSF56300">
    <property type="entry name" value="Metallo-dependent phosphatases"/>
    <property type="match status" value="1"/>
</dbReference>
<dbReference type="OrthoDB" id="384253at2"/>
<dbReference type="EMBL" id="SJPZ01000001">
    <property type="protein sequence ID" value="TWU67241.1"/>
    <property type="molecule type" value="Genomic_DNA"/>
</dbReference>
<proteinExistence type="predicted"/>
<dbReference type="EC" id="3.1.3.16" evidence="2"/>
<dbReference type="Gene3D" id="3.60.21.10">
    <property type="match status" value="1"/>
</dbReference>
<sequence>MSGRLIAIGDIHGCTVALENLLRHVQPDPDDLVVALGDYVDRGPDSRGVIDRLIQLGGQTQLVCLMGNHEEMMLEVVRGEAPHHEWLKHGGIETLDSYGFDGDLDFLPPEHQSFLDNLGDFFETDAFFFTHAAYDAGLPLEQQPVDLLRWHSLMRGVPPQHYSGKTAIVGHTANRDGEVVDLGHLICLDTYAYGGQWLTAMDLNERSFWQANQQGQVRVSE</sequence>
<dbReference type="InterPro" id="IPR029052">
    <property type="entry name" value="Metallo-depent_PP-like"/>
</dbReference>
<evidence type="ECO:0000259" key="1">
    <source>
        <dbReference type="Pfam" id="PF00149"/>
    </source>
</evidence>
<dbReference type="RefSeq" id="WP_146413683.1">
    <property type="nucleotide sequence ID" value="NZ_SJPZ01000001.1"/>
</dbReference>
<dbReference type="Pfam" id="PF00149">
    <property type="entry name" value="Metallophos"/>
    <property type="match status" value="1"/>
</dbReference>
<dbReference type="InterPro" id="IPR004843">
    <property type="entry name" value="Calcineurin-like_PHP"/>
</dbReference>
<organism evidence="2 3">
    <name type="scientific">Crateriforma conspicua</name>
    <dbReference type="NCBI Taxonomy" id="2527996"/>
    <lineage>
        <taxon>Bacteria</taxon>
        <taxon>Pseudomonadati</taxon>
        <taxon>Planctomycetota</taxon>
        <taxon>Planctomycetia</taxon>
        <taxon>Planctomycetales</taxon>
        <taxon>Planctomycetaceae</taxon>
        <taxon>Crateriforma</taxon>
    </lineage>
</organism>
<name>A0A5C6FXN4_9PLAN</name>
<evidence type="ECO:0000313" key="2">
    <source>
        <dbReference type="EMBL" id="TWU67241.1"/>
    </source>
</evidence>
<dbReference type="GO" id="GO:0008803">
    <property type="term" value="F:bis(5'-nucleosyl)-tetraphosphatase (symmetrical) activity"/>
    <property type="evidence" value="ECO:0007669"/>
    <property type="project" value="TreeGrafter"/>
</dbReference>
<dbReference type="InterPro" id="IPR050126">
    <property type="entry name" value="Ap4A_hydrolase"/>
</dbReference>
<feature type="domain" description="Calcineurin-like phosphoesterase" evidence="1">
    <location>
        <begin position="4"/>
        <end position="133"/>
    </location>
</feature>